<feature type="transmembrane region" description="Helical" evidence="1">
    <location>
        <begin position="124"/>
        <end position="142"/>
    </location>
</feature>
<feature type="transmembrane region" description="Helical" evidence="1">
    <location>
        <begin position="87"/>
        <end position="112"/>
    </location>
</feature>
<keyword evidence="1" id="KW-0812">Transmembrane</keyword>
<comment type="caution">
    <text evidence="2">The sequence shown here is derived from an EMBL/GenBank/DDBJ whole genome shotgun (WGS) entry which is preliminary data.</text>
</comment>
<keyword evidence="1" id="KW-1133">Transmembrane helix</keyword>
<dbReference type="EMBL" id="JBEAFC010000008">
    <property type="protein sequence ID" value="KAL1543074.1"/>
    <property type="molecule type" value="Genomic_DNA"/>
</dbReference>
<dbReference type="AlphaFoldDB" id="A0ABD1GGE5"/>
<organism evidence="2 3">
    <name type="scientific">Salvia divinorum</name>
    <name type="common">Maria pastora</name>
    <name type="synonym">Diviner's sage</name>
    <dbReference type="NCBI Taxonomy" id="28513"/>
    <lineage>
        <taxon>Eukaryota</taxon>
        <taxon>Viridiplantae</taxon>
        <taxon>Streptophyta</taxon>
        <taxon>Embryophyta</taxon>
        <taxon>Tracheophyta</taxon>
        <taxon>Spermatophyta</taxon>
        <taxon>Magnoliopsida</taxon>
        <taxon>eudicotyledons</taxon>
        <taxon>Gunneridae</taxon>
        <taxon>Pentapetalae</taxon>
        <taxon>asterids</taxon>
        <taxon>lamiids</taxon>
        <taxon>Lamiales</taxon>
        <taxon>Lamiaceae</taxon>
        <taxon>Nepetoideae</taxon>
        <taxon>Mentheae</taxon>
        <taxon>Salviinae</taxon>
        <taxon>Salvia</taxon>
        <taxon>Salvia subgen. Calosphace</taxon>
    </lineage>
</organism>
<evidence type="ECO:0000313" key="3">
    <source>
        <dbReference type="Proteomes" id="UP001567538"/>
    </source>
</evidence>
<accession>A0ABD1GGE5</accession>
<reference evidence="2 3" key="1">
    <citation type="submission" date="2024-06" db="EMBL/GenBank/DDBJ databases">
        <title>A chromosome level genome sequence of Diviner's sage (Salvia divinorum).</title>
        <authorList>
            <person name="Ford S.A."/>
            <person name="Ro D.-K."/>
            <person name="Ness R.W."/>
            <person name="Phillips M.A."/>
        </authorList>
    </citation>
    <scope>NUCLEOTIDE SEQUENCE [LARGE SCALE GENOMIC DNA]</scope>
    <source>
        <strain evidence="2">SAF-2024a</strain>
        <tissue evidence="2">Leaf</tissue>
    </source>
</reference>
<dbReference type="Proteomes" id="UP001567538">
    <property type="component" value="Unassembled WGS sequence"/>
</dbReference>
<proteinExistence type="predicted"/>
<evidence type="ECO:0000313" key="2">
    <source>
        <dbReference type="EMBL" id="KAL1543074.1"/>
    </source>
</evidence>
<keyword evidence="3" id="KW-1185">Reference proteome</keyword>
<gene>
    <name evidence="2" type="ORF">AAHA92_20090</name>
</gene>
<name>A0ABD1GGE5_SALDI</name>
<evidence type="ECO:0000256" key="1">
    <source>
        <dbReference type="SAM" id="Phobius"/>
    </source>
</evidence>
<keyword evidence="1" id="KW-0472">Membrane</keyword>
<sequence>MRWITSLSCSISTLRSFHSSSFVSTILKWLEFIFLAPCLLRIRFMAIDLIFLLSLLAPWLKTFLISAPTTPLEEPLIRPRPHSRTTLWYKATVSVTALLALAYAVLGLLALSRGVGSEWSGVDLLSSLFQAMTHAVVLFMIVERRSWIHSLFALAMTL</sequence>
<protein>
    <submittedName>
        <fullName evidence="2">Multidrug resistance-associated protein 4</fullName>
    </submittedName>
</protein>
<feature type="transmembrane region" description="Helical" evidence="1">
    <location>
        <begin position="29"/>
        <end position="56"/>
    </location>
</feature>